<accession>A0A9D1HKT0</accession>
<evidence type="ECO:0000313" key="4">
    <source>
        <dbReference type="Proteomes" id="UP000824124"/>
    </source>
</evidence>
<dbReference type="GO" id="GO:0016746">
    <property type="term" value="F:acyltransferase activity"/>
    <property type="evidence" value="ECO:0007669"/>
    <property type="project" value="UniProtKB-KW"/>
</dbReference>
<proteinExistence type="predicted"/>
<evidence type="ECO:0000259" key="2">
    <source>
        <dbReference type="SMART" id="SM00563"/>
    </source>
</evidence>
<feature type="domain" description="Phospholipid/glycerol acyltransferase" evidence="2">
    <location>
        <begin position="126"/>
        <end position="243"/>
    </location>
</feature>
<keyword evidence="3" id="KW-0808">Transferase</keyword>
<sequence>MYDDKAKELLSRPPRGSQNGQKPATQRYQRLLRRIERKFPHIDLAAVLGRNIDGTLHRGSNWFYPMSWLAAHLLDNDPEKTLTNFSIKMRGGLTHWPFLHLGKYFFEGMHQHILIKEPLPEDGRPLIFAPTHYFIQDALSSILLAEKHAYLVFGTLPHFFNTHYGAEAYLNGSILLNRKDKVSRRAVIAKAERLLKNGTGIIIFPEGAWNKSPNRLILPLWHGVFRIAQRTDAWIIPLAHLGVGDNIYSARLAPIDHRDYSTAQEQQALSDLRDSLATGLWLMMERYAVTTRTEFLQDCRTMAERAAEIVRAQTYTSGYYYDHMVDAGPNATDLRLKSDPRPADVWRAVAELDVTPRNVGAVLYAQQLLEEDYQRRY</sequence>
<feature type="region of interest" description="Disordered" evidence="1">
    <location>
        <begin position="1"/>
        <end position="26"/>
    </location>
</feature>
<dbReference type="Proteomes" id="UP000824124">
    <property type="component" value="Unassembled WGS sequence"/>
</dbReference>
<evidence type="ECO:0000256" key="1">
    <source>
        <dbReference type="SAM" id="MobiDB-lite"/>
    </source>
</evidence>
<reference evidence="3" key="1">
    <citation type="submission" date="2020-10" db="EMBL/GenBank/DDBJ databases">
        <authorList>
            <person name="Gilroy R."/>
        </authorList>
    </citation>
    <scope>NUCLEOTIDE SEQUENCE</scope>
    <source>
        <strain evidence="3">2830</strain>
    </source>
</reference>
<dbReference type="Pfam" id="PF01553">
    <property type="entry name" value="Acyltransferase"/>
    <property type="match status" value="1"/>
</dbReference>
<dbReference type="InterPro" id="IPR002123">
    <property type="entry name" value="Plipid/glycerol_acylTrfase"/>
</dbReference>
<evidence type="ECO:0000313" key="3">
    <source>
        <dbReference type="EMBL" id="HIU10565.1"/>
    </source>
</evidence>
<gene>
    <name evidence="3" type="ORF">IAB00_04880</name>
</gene>
<dbReference type="SMART" id="SM00563">
    <property type="entry name" value="PlsC"/>
    <property type="match status" value="1"/>
</dbReference>
<keyword evidence="3" id="KW-0012">Acyltransferase</keyword>
<dbReference type="SUPFAM" id="SSF69593">
    <property type="entry name" value="Glycerol-3-phosphate (1)-acyltransferase"/>
    <property type="match status" value="1"/>
</dbReference>
<feature type="compositionally biased region" description="Polar residues" evidence="1">
    <location>
        <begin position="16"/>
        <end position="26"/>
    </location>
</feature>
<name>A0A9D1HKT0_9FIRM</name>
<comment type="caution">
    <text evidence="3">The sequence shown here is derived from an EMBL/GenBank/DDBJ whole genome shotgun (WGS) entry which is preliminary data.</text>
</comment>
<protein>
    <submittedName>
        <fullName evidence="3">1-acyl-sn-glycerol-3-phosphate acyltransferase</fullName>
    </submittedName>
</protein>
<reference evidence="3" key="2">
    <citation type="journal article" date="2021" name="PeerJ">
        <title>Extensive microbial diversity within the chicken gut microbiome revealed by metagenomics and culture.</title>
        <authorList>
            <person name="Gilroy R."/>
            <person name="Ravi A."/>
            <person name="Getino M."/>
            <person name="Pursley I."/>
            <person name="Horton D.L."/>
            <person name="Alikhan N.F."/>
            <person name="Baker D."/>
            <person name="Gharbi K."/>
            <person name="Hall N."/>
            <person name="Watson M."/>
            <person name="Adriaenssens E.M."/>
            <person name="Foster-Nyarko E."/>
            <person name="Jarju S."/>
            <person name="Secka A."/>
            <person name="Antonio M."/>
            <person name="Oren A."/>
            <person name="Chaudhuri R.R."/>
            <person name="La Ragione R."/>
            <person name="Hildebrand F."/>
            <person name="Pallen M.J."/>
        </authorList>
    </citation>
    <scope>NUCLEOTIDE SEQUENCE</scope>
    <source>
        <strain evidence="3">2830</strain>
    </source>
</reference>
<dbReference type="EMBL" id="DVMH01000025">
    <property type="protein sequence ID" value="HIU10565.1"/>
    <property type="molecule type" value="Genomic_DNA"/>
</dbReference>
<feature type="compositionally biased region" description="Basic and acidic residues" evidence="1">
    <location>
        <begin position="1"/>
        <end position="10"/>
    </location>
</feature>
<dbReference type="AlphaFoldDB" id="A0A9D1HKT0"/>
<organism evidence="3 4">
    <name type="scientific">Candidatus Avidehalobacter gallistercoris</name>
    <dbReference type="NCBI Taxonomy" id="2840694"/>
    <lineage>
        <taxon>Bacteria</taxon>
        <taxon>Bacillati</taxon>
        <taxon>Bacillota</taxon>
        <taxon>Clostridia</taxon>
        <taxon>Eubacteriales</taxon>
        <taxon>Peptococcaceae</taxon>
        <taxon>Peptococcaceae incertae sedis</taxon>
        <taxon>Candidatus Avidehalobacter</taxon>
    </lineage>
</organism>